<dbReference type="STRING" id="661478.OP10G_3874"/>
<dbReference type="GO" id="GO:0005975">
    <property type="term" value="P:carbohydrate metabolic process"/>
    <property type="evidence" value="ECO:0007669"/>
    <property type="project" value="InterPro"/>
</dbReference>
<dbReference type="eggNOG" id="COG0726">
    <property type="taxonomic scope" value="Bacteria"/>
</dbReference>
<dbReference type="AlphaFoldDB" id="A0A068NV46"/>
<dbReference type="HOGENOM" id="CLU_021264_0_1_0"/>
<organism evidence="4 5">
    <name type="scientific">Fimbriimonas ginsengisoli Gsoil 348</name>
    <dbReference type="NCBI Taxonomy" id="661478"/>
    <lineage>
        <taxon>Bacteria</taxon>
        <taxon>Bacillati</taxon>
        <taxon>Armatimonadota</taxon>
        <taxon>Fimbriimonadia</taxon>
        <taxon>Fimbriimonadales</taxon>
        <taxon>Fimbriimonadaceae</taxon>
        <taxon>Fimbriimonas</taxon>
    </lineage>
</organism>
<reference evidence="4 5" key="1">
    <citation type="journal article" date="2014" name="PLoS ONE">
        <title>The first complete genome sequence of the class fimbriimonadia in the phylum armatimonadetes.</title>
        <authorList>
            <person name="Hu Z.Y."/>
            <person name="Wang Y.Z."/>
            <person name="Im W.T."/>
            <person name="Wang S.Y."/>
            <person name="Zhao G.P."/>
            <person name="Zheng H.J."/>
            <person name="Quan Z.X."/>
        </authorList>
    </citation>
    <scope>NUCLEOTIDE SEQUENCE [LARGE SCALE GENOMIC DNA]</scope>
    <source>
        <strain evidence="4">Gsoil 348</strain>
    </source>
</reference>
<name>A0A068NV46_FIMGI</name>
<dbReference type="Proteomes" id="UP000027982">
    <property type="component" value="Chromosome"/>
</dbReference>
<sequence length="314" mass="34954">MIGLAVTVAGLIGLTILAHFVRDEAGGIRNALSPSFWHERSIGYDEYEPDLAWFRRGPREKKEVCLTLDDGPHGLCTQQELAILKKEGVRATFFVVGKRMVEHPALIKRMIAEGHEVGNHTQNHPRLSTIPLADVRRELEQCNDEFVQITGRRMALFRPPGMRDNKAILELARSMGYQTVDWNVGAHDFTPNKKDPKVTPEMLEASKATPDQIADRVVSNIKNGSLILLHDQLATAAALPKIIHVLRAKGYKFVTCSEALTHIDHPIMVVANPMVHDAHLAANIPSSKDDSVVPAFREMPASTPESRKERAQHL</sequence>
<dbReference type="PANTHER" id="PTHR10587">
    <property type="entry name" value="GLYCOSYL TRANSFERASE-RELATED"/>
    <property type="match status" value="1"/>
</dbReference>
<dbReference type="KEGG" id="fgi:OP10G_3874"/>
<evidence type="ECO:0000256" key="1">
    <source>
        <dbReference type="ARBA" id="ARBA00022723"/>
    </source>
</evidence>
<dbReference type="InterPro" id="IPR002509">
    <property type="entry name" value="NODB_dom"/>
</dbReference>
<evidence type="ECO:0000313" key="5">
    <source>
        <dbReference type="Proteomes" id="UP000027982"/>
    </source>
</evidence>
<dbReference type="OrthoDB" id="2649545at2"/>
<keyword evidence="5" id="KW-1185">Reference proteome</keyword>
<protein>
    <submittedName>
        <fullName evidence="4">Polysaccharide deacetylase</fullName>
    </submittedName>
</protein>
<dbReference type="GO" id="GO:0046872">
    <property type="term" value="F:metal ion binding"/>
    <property type="evidence" value="ECO:0007669"/>
    <property type="project" value="UniProtKB-KW"/>
</dbReference>
<dbReference type="PANTHER" id="PTHR10587:SF133">
    <property type="entry name" value="CHITIN DEACETYLASE 1-RELATED"/>
    <property type="match status" value="1"/>
</dbReference>
<dbReference type="CDD" id="cd10917">
    <property type="entry name" value="CE4_NodB_like_6s_7s"/>
    <property type="match status" value="1"/>
</dbReference>
<dbReference type="Pfam" id="PF01522">
    <property type="entry name" value="Polysacc_deac_1"/>
    <property type="match status" value="1"/>
</dbReference>
<keyword evidence="2" id="KW-0378">Hydrolase</keyword>
<dbReference type="GO" id="GO:0016810">
    <property type="term" value="F:hydrolase activity, acting on carbon-nitrogen (but not peptide) bonds"/>
    <property type="evidence" value="ECO:0007669"/>
    <property type="project" value="InterPro"/>
</dbReference>
<keyword evidence="1" id="KW-0479">Metal-binding</keyword>
<proteinExistence type="predicted"/>
<evidence type="ECO:0000256" key="2">
    <source>
        <dbReference type="ARBA" id="ARBA00022801"/>
    </source>
</evidence>
<gene>
    <name evidence="4" type="ORF">OP10G_3874</name>
</gene>
<feature type="domain" description="NodB homology" evidence="3">
    <location>
        <begin position="62"/>
        <end position="254"/>
    </location>
</feature>
<dbReference type="Gene3D" id="3.20.20.370">
    <property type="entry name" value="Glycoside hydrolase/deacetylase"/>
    <property type="match status" value="1"/>
</dbReference>
<dbReference type="InterPro" id="IPR050248">
    <property type="entry name" value="Polysacc_deacetylase_ArnD"/>
</dbReference>
<dbReference type="PROSITE" id="PS51677">
    <property type="entry name" value="NODB"/>
    <property type="match status" value="1"/>
</dbReference>
<dbReference type="EMBL" id="CP007139">
    <property type="protein sequence ID" value="AIE87242.1"/>
    <property type="molecule type" value="Genomic_DNA"/>
</dbReference>
<dbReference type="RefSeq" id="WP_025228844.1">
    <property type="nucleotide sequence ID" value="NZ_CP007139.1"/>
</dbReference>
<evidence type="ECO:0000259" key="3">
    <source>
        <dbReference type="PROSITE" id="PS51677"/>
    </source>
</evidence>
<dbReference type="GO" id="GO:0016020">
    <property type="term" value="C:membrane"/>
    <property type="evidence" value="ECO:0007669"/>
    <property type="project" value="TreeGrafter"/>
</dbReference>
<dbReference type="InterPro" id="IPR011330">
    <property type="entry name" value="Glyco_hydro/deAcase_b/a-brl"/>
</dbReference>
<dbReference type="SUPFAM" id="SSF88713">
    <property type="entry name" value="Glycoside hydrolase/deacetylase"/>
    <property type="match status" value="1"/>
</dbReference>
<accession>A0A068NV46</accession>
<evidence type="ECO:0000313" key="4">
    <source>
        <dbReference type="EMBL" id="AIE87242.1"/>
    </source>
</evidence>